<sequence>MRKVLLTTAMQMMADGITPSLTELAEAAEVSRATAYRYFPTQSDLIAAVVDESLGPILSWESPSKDAAARIDELIKYAYPRLEQFEVQLRAAIQISLQQGAQERASKLKNEHPLVRGHRVELLKHAIAPLRESVSDRLFLKTTRALSMIYGTEVFLVLKDIWHLDIDEIIDIVRWTASAIMKHAVDESAAAKPSKKSPRKA</sequence>
<dbReference type="InterPro" id="IPR009057">
    <property type="entry name" value="Homeodomain-like_sf"/>
</dbReference>
<evidence type="ECO:0000256" key="5">
    <source>
        <dbReference type="PROSITE-ProRule" id="PRU00335"/>
    </source>
</evidence>
<dbReference type="PROSITE" id="PS50977">
    <property type="entry name" value="HTH_TETR_2"/>
    <property type="match status" value="1"/>
</dbReference>
<dbReference type="InterPro" id="IPR001647">
    <property type="entry name" value="HTH_TetR"/>
</dbReference>
<accession>A0A4R3LWB5</accession>
<dbReference type="SUPFAM" id="SSF46689">
    <property type="entry name" value="Homeodomain-like"/>
    <property type="match status" value="1"/>
</dbReference>
<dbReference type="GO" id="GO:0003677">
    <property type="term" value="F:DNA binding"/>
    <property type="evidence" value="ECO:0007669"/>
    <property type="project" value="UniProtKB-UniRule"/>
</dbReference>
<dbReference type="Proteomes" id="UP000295525">
    <property type="component" value="Unassembled WGS sequence"/>
</dbReference>
<dbReference type="EMBL" id="SMAJ01000013">
    <property type="protein sequence ID" value="TCT04029.1"/>
    <property type="molecule type" value="Genomic_DNA"/>
</dbReference>
<name>A0A4R3LWB5_9BURK</name>
<protein>
    <submittedName>
        <fullName evidence="7">TetR family transcriptional regulator</fullName>
    </submittedName>
</protein>
<organism evidence="7 8">
    <name type="scientific">Paralcaligenes ureilyticus</name>
    <dbReference type="NCBI Taxonomy" id="627131"/>
    <lineage>
        <taxon>Bacteria</taxon>
        <taxon>Pseudomonadati</taxon>
        <taxon>Pseudomonadota</taxon>
        <taxon>Betaproteobacteria</taxon>
        <taxon>Burkholderiales</taxon>
        <taxon>Alcaligenaceae</taxon>
        <taxon>Paralcaligenes</taxon>
    </lineage>
</organism>
<evidence type="ECO:0000256" key="3">
    <source>
        <dbReference type="ARBA" id="ARBA00023125"/>
    </source>
</evidence>
<evidence type="ECO:0000259" key="6">
    <source>
        <dbReference type="PROSITE" id="PS50977"/>
    </source>
</evidence>
<dbReference type="InterPro" id="IPR023772">
    <property type="entry name" value="DNA-bd_HTH_TetR-type_CS"/>
</dbReference>
<dbReference type="Gene3D" id="1.10.357.10">
    <property type="entry name" value="Tetracycline Repressor, domain 2"/>
    <property type="match status" value="1"/>
</dbReference>
<gene>
    <name evidence="7" type="ORF">EDC26_1136</name>
</gene>
<feature type="domain" description="HTH tetR-type" evidence="6">
    <location>
        <begin position="1"/>
        <end position="57"/>
    </location>
</feature>
<feature type="DNA-binding region" description="H-T-H motif" evidence="5">
    <location>
        <begin position="20"/>
        <end position="39"/>
    </location>
</feature>
<proteinExistence type="predicted"/>
<dbReference type="OrthoDB" id="3217159at2"/>
<dbReference type="PROSITE" id="PS01081">
    <property type="entry name" value="HTH_TETR_1"/>
    <property type="match status" value="1"/>
</dbReference>
<keyword evidence="3 5" id="KW-0238">DNA-binding</keyword>
<evidence type="ECO:0000313" key="8">
    <source>
        <dbReference type="Proteomes" id="UP000295525"/>
    </source>
</evidence>
<keyword evidence="1" id="KW-0678">Repressor</keyword>
<reference evidence="7 8" key="1">
    <citation type="submission" date="2019-03" db="EMBL/GenBank/DDBJ databases">
        <title>Genomic Encyclopedia of Type Strains, Phase IV (KMG-IV): sequencing the most valuable type-strain genomes for metagenomic binning, comparative biology and taxonomic classification.</title>
        <authorList>
            <person name="Goeker M."/>
        </authorList>
    </citation>
    <scope>NUCLEOTIDE SEQUENCE [LARGE SCALE GENOMIC DNA]</scope>
    <source>
        <strain evidence="7 8">DSM 24591</strain>
    </source>
</reference>
<dbReference type="Pfam" id="PF00440">
    <property type="entry name" value="TetR_N"/>
    <property type="match status" value="1"/>
</dbReference>
<keyword evidence="4" id="KW-0804">Transcription</keyword>
<evidence type="ECO:0000256" key="1">
    <source>
        <dbReference type="ARBA" id="ARBA00022491"/>
    </source>
</evidence>
<comment type="caution">
    <text evidence="7">The sequence shown here is derived from an EMBL/GenBank/DDBJ whole genome shotgun (WGS) entry which is preliminary data.</text>
</comment>
<evidence type="ECO:0000256" key="4">
    <source>
        <dbReference type="ARBA" id="ARBA00023163"/>
    </source>
</evidence>
<keyword evidence="8" id="KW-1185">Reference proteome</keyword>
<keyword evidence="2" id="KW-0805">Transcription regulation</keyword>
<dbReference type="RefSeq" id="WP_132583983.1">
    <property type="nucleotide sequence ID" value="NZ_SMAJ01000013.1"/>
</dbReference>
<evidence type="ECO:0000256" key="2">
    <source>
        <dbReference type="ARBA" id="ARBA00023015"/>
    </source>
</evidence>
<evidence type="ECO:0000313" key="7">
    <source>
        <dbReference type="EMBL" id="TCT04029.1"/>
    </source>
</evidence>
<dbReference type="AlphaFoldDB" id="A0A4R3LWB5"/>